<evidence type="ECO:0000256" key="1">
    <source>
        <dbReference type="SAM" id="MobiDB-lite"/>
    </source>
</evidence>
<evidence type="ECO:0000313" key="2">
    <source>
        <dbReference type="EMBL" id="KAH0546094.1"/>
    </source>
</evidence>
<keyword evidence="3" id="KW-1185">Reference proteome</keyword>
<sequence length="742" mass="83474">MKQSYSWPDCLVTLRVNPITRTYTIVNSDGYCSCIDQKDSGRIAEFANKDSDQNSNSDRVIDGRVVNSKTLTVNLSSDEAATESADQLPSSDVELKNTRAIFTIGEETCRSEIANFGLPNQSVDKLTEDVKPVIESSEKEGGDSLLIKEIITHDKLDYQCRSVSSENNPPVITVIDFDGPNTSDQKPWINAQQACSKCKSESYLKQVDPFRASVENAVKRFDREHGRFNYKNNRIVERRFRSRSATYEIPPNIGRIFGRRTKSFADPKSGNKKNDGCLSAEANHKKEVLLRGHYYPEGGWGFIIVTCSALVHLLGVGLQLSVPGTVYISAELKFNHPPVDFSGLYREVYRQQLQLRNTNLVLAHKYVRAGHVEVELMQQMGVKVSNKEKRSEMEKFTLSGLQHKRRHSYVAAMEDDNAIIEAEELMRRQSFESRSTTHRKKLTETSSYQSVNSDNSRCSTPASQSQLRKSLNLLKLPLSTCELSSLSDDELAEILQANREQTAVLLRSLINRSSKSCDCLNCWKNSLSSSSASDKNSSQESNQGFPGPLYHYQKKSSDSLMSKASPSDLEDKHSTVTVTTLLRPSSELTKNTEETCRFTSIDDDRFRGEVYRERRNSSRRASEMSVKSLRRDSIEPSVSKIMRRRFSEQLILEGGLAECEPEFEKLVAPPEDDDPDDPDAVNARKKVTLQNHYYPAGFWGYVIVIVGVIVQLLSHGLQTAFGILLALTVRQFNQSVINTGEI</sequence>
<protein>
    <submittedName>
        <fullName evidence="2">Uncharacterized protein</fullName>
    </submittedName>
</protein>
<name>A0AAV7I4H9_COTGL</name>
<dbReference type="EMBL" id="JAHXZJ010002237">
    <property type="protein sequence ID" value="KAH0546094.1"/>
    <property type="molecule type" value="Genomic_DNA"/>
</dbReference>
<evidence type="ECO:0000313" key="3">
    <source>
        <dbReference type="Proteomes" id="UP000826195"/>
    </source>
</evidence>
<proteinExistence type="predicted"/>
<comment type="caution">
    <text evidence="2">The sequence shown here is derived from an EMBL/GenBank/DDBJ whole genome shotgun (WGS) entry which is preliminary data.</text>
</comment>
<accession>A0AAV7I4H9</accession>
<organism evidence="2 3">
    <name type="scientific">Cotesia glomerata</name>
    <name type="common">Lepidopteran parasitic wasp</name>
    <name type="synonym">Apanteles glomeratus</name>
    <dbReference type="NCBI Taxonomy" id="32391"/>
    <lineage>
        <taxon>Eukaryota</taxon>
        <taxon>Metazoa</taxon>
        <taxon>Ecdysozoa</taxon>
        <taxon>Arthropoda</taxon>
        <taxon>Hexapoda</taxon>
        <taxon>Insecta</taxon>
        <taxon>Pterygota</taxon>
        <taxon>Neoptera</taxon>
        <taxon>Endopterygota</taxon>
        <taxon>Hymenoptera</taxon>
        <taxon>Apocrita</taxon>
        <taxon>Ichneumonoidea</taxon>
        <taxon>Braconidae</taxon>
        <taxon>Microgastrinae</taxon>
        <taxon>Cotesia</taxon>
    </lineage>
</organism>
<feature type="compositionally biased region" description="Polar residues" evidence="1">
    <location>
        <begin position="444"/>
        <end position="462"/>
    </location>
</feature>
<dbReference type="Proteomes" id="UP000826195">
    <property type="component" value="Unassembled WGS sequence"/>
</dbReference>
<reference evidence="2 3" key="1">
    <citation type="journal article" date="2021" name="J. Hered.">
        <title>A chromosome-level genome assembly of the parasitoid wasp, Cotesia glomerata (Hymenoptera: Braconidae).</title>
        <authorList>
            <person name="Pinto B.J."/>
            <person name="Weis J.J."/>
            <person name="Gamble T."/>
            <person name="Ode P.J."/>
            <person name="Paul R."/>
            <person name="Zaspel J.M."/>
        </authorList>
    </citation>
    <scope>NUCLEOTIDE SEQUENCE [LARGE SCALE GENOMIC DNA]</scope>
    <source>
        <strain evidence="2">CgM1</strain>
    </source>
</reference>
<feature type="region of interest" description="Disordered" evidence="1">
    <location>
        <begin position="430"/>
        <end position="463"/>
    </location>
</feature>
<feature type="compositionally biased region" description="Low complexity" evidence="1">
    <location>
        <begin position="529"/>
        <end position="542"/>
    </location>
</feature>
<dbReference type="AlphaFoldDB" id="A0AAV7I4H9"/>
<feature type="region of interest" description="Disordered" evidence="1">
    <location>
        <begin position="529"/>
        <end position="576"/>
    </location>
</feature>
<gene>
    <name evidence="2" type="ORF">KQX54_006510</name>
</gene>